<reference evidence="2" key="1">
    <citation type="submission" date="2020-07" db="EMBL/GenBank/DDBJ databases">
        <title>Genome sequence and genetic diversity analysis of an under-domesticated orphan crop, white fonio (Digitaria exilis).</title>
        <authorList>
            <person name="Bennetzen J.L."/>
            <person name="Chen S."/>
            <person name="Ma X."/>
            <person name="Wang X."/>
            <person name="Yssel A.E.J."/>
            <person name="Chaluvadi S.R."/>
            <person name="Johnson M."/>
            <person name="Gangashetty P."/>
            <person name="Hamidou F."/>
            <person name="Sanogo M.D."/>
            <person name="Zwaenepoel A."/>
            <person name="Wallace J."/>
            <person name="Van De Peer Y."/>
            <person name="Van Deynze A."/>
        </authorList>
    </citation>
    <scope>NUCLEOTIDE SEQUENCE</scope>
    <source>
        <tissue evidence="2">Leaves</tissue>
    </source>
</reference>
<dbReference type="OrthoDB" id="10033309at2759"/>
<gene>
    <name evidence="2" type="ORF">HU200_038985</name>
</gene>
<dbReference type="GO" id="GO:0007017">
    <property type="term" value="P:microtubule-based process"/>
    <property type="evidence" value="ECO:0007669"/>
    <property type="project" value="InterPro"/>
</dbReference>
<dbReference type="SUPFAM" id="SSF54648">
    <property type="entry name" value="DLC"/>
    <property type="match status" value="1"/>
</dbReference>
<feature type="compositionally biased region" description="Low complexity" evidence="1">
    <location>
        <begin position="18"/>
        <end position="34"/>
    </location>
</feature>
<dbReference type="EMBL" id="JACEFO010001924">
    <property type="protein sequence ID" value="KAF8693582.1"/>
    <property type="molecule type" value="Genomic_DNA"/>
</dbReference>
<feature type="compositionally biased region" description="Basic and acidic residues" evidence="1">
    <location>
        <begin position="153"/>
        <end position="162"/>
    </location>
</feature>
<accession>A0A835BC28</accession>
<keyword evidence="3" id="KW-1185">Reference proteome</keyword>
<dbReference type="Pfam" id="PF01221">
    <property type="entry name" value="Dynein_light"/>
    <property type="match status" value="1"/>
</dbReference>
<dbReference type="Proteomes" id="UP000636709">
    <property type="component" value="Unassembled WGS sequence"/>
</dbReference>
<dbReference type="GO" id="GO:0005868">
    <property type="term" value="C:cytoplasmic dynein complex"/>
    <property type="evidence" value="ECO:0007669"/>
    <property type="project" value="TreeGrafter"/>
</dbReference>
<evidence type="ECO:0000313" key="3">
    <source>
        <dbReference type="Proteomes" id="UP000636709"/>
    </source>
</evidence>
<dbReference type="CDD" id="cd21452">
    <property type="entry name" value="DLC-like_DYNLL1_DYNLL2"/>
    <property type="match status" value="1"/>
</dbReference>
<evidence type="ECO:0000256" key="1">
    <source>
        <dbReference type="SAM" id="MobiDB-lite"/>
    </source>
</evidence>
<dbReference type="InterPro" id="IPR001372">
    <property type="entry name" value="Dynein_light_chain_typ-1/2"/>
</dbReference>
<dbReference type="PANTHER" id="PTHR11886">
    <property type="entry name" value="DYNEIN LIGHT CHAIN"/>
    <property type="match status" value="1"/>
</dbReference>
<dbReference type="Gene3D" id="3.30.740.10">
    <property type="entry name" value="Protein Inhibitor Of Neuronal Nitric Oxide Synthase"/>
    <property type="match status" value="1"/>
</dbReference>
<sequence length="303" mass="32461">MAPSRLHNKPSQASAVLSSGLTTTRPTPSSSTPPAEAPHARATHWRQGRDEPAASQSNQQPCPPAAAAAAGEARWARPSFRETPPSPAATAGMDPASEELERRSRYLSSLIRRTKLSTAPAPAPAPALPPLPEPEEPKAAAAPNPEPEPEAAVVRREREEAKPAPVAEAEEKEKREVKGEEGVKGDGKGKEIKAKDSGGLKEESGKKVSVRVRAADMPLPLQRRAIRLAYEAIAAMPRLDSKRLALALKKEFDTAYGPAWHCIVGTSFGSYVTHSLGGFLYFSVDKAYILLFRTAVEPLGHPQ</sequence>
<dbReference type="InterPro" id="IPR037177">
    <property type="entry name" value="DLC_sf"/>
</dbReference>
<dbReference type="AlphaFoldDB" id="A0A835BC28"/>
<proteinExistence type="predicted"/>
<feature type="compositionally biased region" description="Pro residues" evidence="1">
    <location>
        <begin position="121"/>
        <end position="132"/>
    </location>
</feature>
<dbReference type="FunFam" id="3.30.740.10:FF:000003">
    <property type="entry name" value="Dynein light chain"/>
    <property type="match status" value="1"/>
</dbReference>
<feature type="compositionally biased region" description="Low complexity" evidence="1">
    <location>
        <begin position="53"/>
        <end position="78"/>
    </location>
</feature>
<protein>
    <recommendedName>
        <fullName evidence="4">Dynein light chain</fullName>
    </recommendedName>
</protein>
<evidence type="ECO:0000313" key="2">
    <source>
        <dbReference type="EMBL" id="KAF8693582.1"/>
    </source>
</evidence>
<dbReference type="SMART" id="SM01375">
    <property type="entry name" value="Dynein_light"/>
    <property type="match status" value="1"/>
</dbReference>
<name>A0A835BC28_9POAL</name>
<organism evidence="2 3">
    <name type="scientific">Digitaria exilis</name>
    <dbReference type="NCBI Taxonomy" id="1010633"/>
    <lineage>
        <taxon>Eukaryota</taxon>
        <taxon>Viridiplantae</taxon>
        <taxon>Streptophyta</taxon>
        <taxon>Embryophyta</taxon>
        <taxon>Tracheophyta</taxon>
        <taxon>Spermatophyta</taxon>
        <taxon>Magnoliopsida</taxon>
        <taxon>Liliopsida</taxon>
        <taxon>Poales</taxon>
        <taxon>Poaceae</taxon>
        <taxon>PACMAD clade</taxon>
        <taxon>Panicoideae</taxon>
        <taxon>Panicodae</taxon>
        <taxon>Paniceae</taxon>
        <taxon>Anthephorinae</taxon>
        <taxon>Digitaria</taxon>
    </lineage>
</organism>
<comment type="caution">
    <text evidence="2">The sequence shown here is derived from an EMBL/GenBank/DDBJ whole genome shotgun (WGS) entry which is preliminary data.</text>
</comment>
<feature type="compositionally biased region" description="Basic and acidic residues" evidence="1">
    <location>
        <begin position="169"/>
        <end position="206"/>
    </location>
</feature>
<evidence type="ECO:0008006" key="4">
    <source>
        <dbReference type="Google" id="ProtNLM"/>
    </source>
</evidence>
<feature type="region of interest" description="Disordered" evidence="1">
    <location>
        <begin position="1"/>
        <end position="206"/>
    </location>
</feature>
<dbReference type="PANTHER" id="PTHR11886:SF56">
    <property type="entry name" value="OS02G0580400 PROTEIN"/>
    <property type="match status" value="1"/>
</dbReference>
<dbReference type="GO" id="GO:0045505">
    <property type="term" value="F:dynein intermediate chain binding"/>
    <property type="evidence" value="ECO:0007669"/>
    <property type="project" value="TreeGrafter"/>
</dbReference>